<evidence type="ECO:0000256" key="3">
    <source>
        <dbReference type="SAM" id="SignalP"/>
    </source>
</evidence>
<dbReference type="SMART" id="SM00452">
    <property type="entry name" value="STI"/>
    <property type="match status" value="1"/>
</dbReference>
<dbReference type="SUPFAM" id="SSF50386">
    <property type="entry name" value="STI-like"/>
    <property type="match status" value="1"/>
</dbReference>
<keyword evidence="3" id="KW-0732">Signal</keyword>
<accession>A0AAE1VJK7</accession>
<dbReference type="Proteomes" id="UP001291623">
    <property type="component" value="Unassembled WGS sequence"/>
</dbReference>
<name>A0AAE1VJK7_9SOLA</name>
<comment type="caution">
    <text evidence="4">The sequence shown here is derived from an EMBL/GenBank/DDBJ whole genome shotgun (WGS) entry which is preliminary data.</text>
</comment>
<comment type="similarity">
    <text evidence="1">Belongs to the protease inhibitor I3 (leguminous Kunitz-type inhibitor) family.</text>
</comment>
<proteinExistence type="inferred from homology"/>
<dbReference type="InterPro" id="IPR002160">
    <property type="entry name" value="Prot_inh_Kunz-lg"/>
</dbReference>
<dbReference type="CDD" id="cd23375">
    <property type="entry name" value="beta-trefoil_STI_VvMLP-like"/>
    <property type="match status" value="1"/>
</dbReference>
<dbReference type="AlphaFoldDB" id="A0AAE1VJK7"/>
<dbReference type="PRINTS" id="PR00291">
    <property type="entry name" value="KUNITZINHBTR"/>
</dbReference>
<dbReference type="PANTHER" id="PTHR33107">
    <property type="entry name" value="KUNITZ TRYPSIN INHIBITOR 2"/>
    <property type="match status" value="1"/>
</dbReference>
<feature type="chain" id="PRO_5041908495" description="Miraculin-like" evidence="3">
    <location>
        <begin position="28"/>
        <end position="208"/>
    </location>
</feature>
<sequence>MKKTTLSCLVLITLMFITNLLLSEATSAPNPVLDTTGKIIRVGYDYMVVPLRKDLGGELGLAFIGTQVCPLGIGPRLNPNNAGLSINFFPVNFKKGVIRESTDLNVEFTETYTICQHHSNVWRLDHYNPQKEDHVITNGGVKGNPGRETYSNWFKIVKYGAGYKFVFCPSVCNYCDVICKNVGIFVQNNGQALLALRNEPLEVMFKKV</sequence>
<dbReference type="Pfam" id="PF00197">
    <property type="entry name" value="Kunitz_legume"/>
    <property type="match status" value="1"/>
</dbReference>
<evidence type="ECO:0000313" key="5">
    <source>
        <dbReference type="Proteomes" id="UP001291623"/>
    </source>
</evidence>
<keyword evidence="5" id="KW-1185">Reference proteome</keyword>
<dbReference type="InterPro" id="IPR011065">
    <property type="entry name" value="Kunitz_inhibitor_STI-like_sf"/>
</dbReference>
<protein>
    <recommendedName>
        <fullName evidence="6">Miraculin-like</fullName>
    </recommendedName>
</protein>
<dbReference type="Gene3D" id="2.80.10.50">
    <property type="match status" value="1"/>
</dbReference>
<evidence type="ECO:0008006" key="6">
    <source>
        <dbReference type="Google" id="ProtNLM"/>
    </source>
</evidence>
<gene>
    <name evidence="4" type="ORF">RND71_017876</name>
</gene>
<reference evidence="4" key="1">
    <citation type="submission" date="2023-12" db="EMBL/GenBank/DDBJ databases">
        <title>Genome assembly of Anisodus tanguticus.</title>
        <authorList>
            <person name="Wang Y.-J."/>
        </authorList>
    </citation>
    <scope>NUCLEOTIDE SEQUENCE</scope>
    <source>
        <strain evidence="4">KB-2021</strain>
        <tissue evidence="4">Leaf</tissue>
    </source>
</reference>
<evidence type="ECO:0000313" key="4">
    <source>
        <dbReference type="EMBL" id="KAK4362635.1"/>
    </source>
</evidence>
<organism evidence="4 5">
    <name type="scientific">Anisodus tanguticus</name>
    <dbReference type="NCBI Taxonomy" id="243964"/>
    <lineage>
        <taxon>Eukaryota</taxon>
        <taxon>Viridiplantae</taxon>
        <taxon>Streptophyta</taxon>
        <taxon>Embryophyta</taxon>
        <taxon>Tracheophyta</taxon>
        <taxon>Spermatophyta</taxon>
        <taxon>Magnoliopsida</taxon>
        <taxon>eudicotyledons</taxon>
        <taxon>Gunneridae</taxon>
        <taxon>Pentapetalae</taxon>
        <taxon>asterids</taxon>
        <taxon>lamiids</taxon>
        <taxon>Solanales</taxon>
        <taxon>Solanaceae</taxon>
        <taxon>Solanoideae</taxon>
        <taxon>Hyoscyameae</taxon>
        <taxon>Anisodus</taxon>
    </lineage>
</organism>
<dbReference type="PROSITE" id="PS00283">
    <property type="entry name" value="SOYBEAN_KUNITZ"/>
    <property type="match status" value="1"/>
</dbReference>
<dbReference type="GO" id="GO:0004866">
    <property type="term" value="F:endopeptidase inhibitor activity"/>
    <property type="evidence" value="ECO:0007669"/>
    <property type="project" value="InterPro"/>
</dbReference>
<dbReference type="PANTHER" id="PTHR33107:SF62">
    <property type="entry name" value="MIRACULIN"/>
    <property type="match status" value="1"/>
</dbReference>
<dbReference type="EMBL" id="JAVYJV010000009">
    <property type="protein sequence ID" value="KAK4362635.1"/>
    <property type="molecule type" value="Genomic_DNA"/>
</dbReference>
<keyword evidence="2" id="KW-0646">Protease inhibitor</keyword>
<feature type="signal peptide" evidence="3">
    <location>
        <begin position="1"/>
        <end position="27"/>
    </location>
</feature>
<evidence type="ECO:0000256" key="2">
    <source>
        <dbReference type="ARBA" id="ARBA00022690"/>
    </source>
</evidence>
<evidence type="ECO:0000256" key="1">
    <source>
        <dbReference type="ARBA" id="ARBA00005440"/>
    </source>
</evidence>